<sequence>MAKLLKPATAAAYFPGCDLDDVLPTLVPGPAFGGKAVESDDLGKFDLSDSSSGDGTTVTDAMGDDLERLLAKHAAEDAGLYQFLYEKKAALGPDACAATTDASSADWGRGRVKDPKYNSAPVDPKPAEFAQKQKTYLNYTVPGFDASVPFRTGLGQPVMPRMMAPPTAGPYGFPRASAAGMPGYAPPTIPGNPIYYEPPTIPGNPVYYTPPAPFGHPVHTAPLCAGPPAGGHFGYPALGAAPNMPTGIVPPPPRVMLAPEAVYGTDPTMLELMADLAQDVAVQHMMEAVLLDKAAALAKASQRAARMASFYSNCARFGPMSRFMV</sequence>
<dbReference type="AlphaFoldDB" id="A0A0L0T8A1"/>
<evidence type="ECO:0000313" key="3">
    <source>
        <dbReference type="Proteomes" id="UP000054350"/>
    </source>
</evidence>
<protein>
    <submittedName>
        <fullName evidence="2">Uncharacterized protein</fullName>
    </submittedName>
</protein>
<reference evidence="2 3" key="1">
    <citation type="submission" date="2009-11" db="EMBL/GenBank/DDBJ databases">
        <title>Annotation of Allomyces macrogynus ATCC 38327.</title>
        <authorList>
            <consortium name="The Broad Institute Genome Sequencing Platform"/>
            <person name="Russ C."/>
            <person name="Cuomo C."/>
            <person name="Burger G."/>
            <person name="Gray M.W."/>
            <person name="Holland P.W.H."/>
            <person name="King N."/>
            <person name="Lang F.B.F."/>
            <person name="Roger A.J."/>
            <person name="Ruiz-Trillo I."/>
            <person name="Young S.K."/>
            <person name="Zeng Q."/>
            <person name="Gargeya S."/>
            <person name="Fitzgerald M."/>
            <person name="Haas B."/>
            <person name="Abouelleil A."/>
            <person name="Alvarado L."/>
            <person name="Arachchi H.M."/>
            <person name="Berlin A."/>
            <person name="Chapman S.B."/>
            <person name="Gearin G."/>
            <person name="Goldberg J."/>
            <person name="Griggs A."/>
            <person name="Gujja S."/>
            <person name="Hansen M."/>
            <person name="Heiman D."/>
            <person name="Howarth C."/>
            <person name="Larimer J."/>
            <person name="Lui A."/>
            <person name="MacDonald P.J.P."/>
            <person name="McCowen C."/>
            <person name="Montmayeur A."/>
            <person name="Murphy C."/>
            <person name="Neiman D."/>
            <person name="Pearson M."/>
            <person name="Priest M."/>
            <person name="Roberts A."/>
            <person name="Saif S."/>
            <person name="Shea T."/>
            <person name="Sisk P."/>
            <person name="Stolte C."/>
            <person name="Sykes S."/>
            <person name="Wortman J."/>
            <person name="Nusbaum C."/>
            <person name="Birren B."/>
        </authorList>
    </citation>
    <scope>NUCLEOTIDE SEQUENCE [LARGE SCALE GENOMIC DNA]</scope>
    <source>
        <strain evidence="2 3">ATCC 38327</strain>
    </source>
</reference>
<dbReference type="Proteomes" id="UP000054350">
    <property type="component" value="Unassembled WGS sequence"/>
</dbReference>
<dbReference type="EMBL" id="GG745368">
    <property type="protein sequence ID" value="KNE70799.1"/>
    <property type="molecule type" value="Genomic_DNA"/>
</dbReference>
<proteinExistence type="predicted"/>
<evidence type="ECO:0000256" key="1">
    <source>
        <dbReference type="SAM" id="MobiDB-lite"/>
    </source>
</evidence>
<reference evidence="3" key="2">
    <citation type="submission" date="2009-11" db="EMBL/GenBank/DDBJ databases">
        <title>The Genome Sequence of Allomyces macrogynus strain ATCC 38327.</title>
        <authorList>
            <consortium name="The Broad Institute Genome Sequencing Platform"/>
            <person name="Russ C."/>
            <person name="Cuomo C."/>
            <person name="Shea T."/>
            <person name="Young S.K."/>
            <person name="Zeng Q."/>
            <person name="Koehrsen M."/>
            <person name="Haas B."/>
            <person name="Borodovsky M."/>
            <person name="Guigo R."/>
            <person name="Alvarado L."/>
            <person name="Berlin A."/>
            <person name="Borenstein D."/>
            <person name="Chen Z."/>
            <person name="Engels R."/>
            <person name="Freedman E."/>
            <person name="Gellesch M."/>
            <person name="Goldberg J."/>
            <person name="Griggs A."/>
            <person name="Gujja S."/>
            <person name="Heiman D."/>
            <person name="Hepburn T."/>
            <person name="Howarth C."/>
            <person name="Jen D."/>
            <person name="Larson L."/>
            <person name="Lewis B."/>
            <person name="Mehta T."/>
            <person name="Park D."/>
            <person name="Pearson M."/>
            <person name="Roberts A."/>
            <person name="Saif S."/>
            <person name="Shenoy N."/>
            <person name="Sisk P."/>
            <person name="Stolte C."/>
            <person name="Sykes S."/>
            <person name="Walk T."/>
            <person name="White J."/>
            <person name="Yandava C."/>
            <person name="Burger G."/>
            <person name="Gray M.W."/>
            <person name="Holland P.W.H."/>
            <person name="King N."/>
            <person name="Lang F.B.F."/>
            <person name="Roger A.J."/>
            <person name="Ruiz-Trillo I."/>
            <person name="Lander E."/>
            <person name="Nusbaum C."/>
        </authorList>
    </citation>
    <scope>NUCLEOTIDE SEQUENCE [LARGE SCALE GENOMIC DNA]</scope>
    <source>
        <strain evidence="3">ATCC 38327</strain>
    </source>
</reference>
<feature type="region of interest" description="Disordered" evidence="1">
    <location>
        <begin position="105"/>
        <end position="125"/>
    </location>
</feature>
<keyword evidence="3" id="KW-1185">Reference proteome</keyword>
<name>A0A0L0T8A1_ALLM3</name>
<accession>A0A0L0T8A1</accession>
<organism evidence="2 3">
    <name type="scientific">Allomyces macrogynus (strain ATCC 38327)</name>
    <name type="common">Allomyces javanicus var. macrogynus</name>
    <dbReference type="NCBI Taxonomy" id="578462"/>
    <lineage>
        <taxon>Eukaryota</taxon>
        <taxon>Fungi</taxon>
        <taxon>Fungi incertae sedis</taxon>
        <taxon>Blastocladiomycota</taxon>
        <taxon>Blastocladiomycetes</taxon>
        <taxon>Blastocladiales</taxon>
        <taxon>Blastocladiaceae</taxon>
        <taxon>Allomyces</taxon>
    </lineage>
</organism>
<evidence type="ECO:0000313" key="2">
    <source>
        <dbReference type="EMBL" id="KNE70799.1"/>
    </source>
</evidence>
<gene>
    <name evidence="2" type="ORF">AMAG_14917</name>
</gene>
<dbReference type="OrthoDB" id="10480002at2759"/>
<dbReference type="VEuPathDB" id="FungiDB:AMAG_14917"/>